<keyword evidence="3" id="KW-1185">Reference proteome</keyword>
<dbReference type="CDD" id="cd02440">
    <property type="entry name" value="AdoMet_MTases"/>
    <property type="match status" value="1"/>
</dbReference>
<dbReference type="PANTHER" id="PTHR43464">
    <property type="entry name" value="METHYLTRANSFERASE"/>
    <property type="match status" value="1"/>
</dbReference>
<gene>
    <name evidence="2" type="ORF">ISF26_06415</name>
</gene>
<feature type="domain" description="Methyltransferase" evidence="1">
    <location>
        <begin position="61"/>
        <end position="175"/>
    </location>
</feature>
<dbReference type="EMBL" id="CP063845">
    <property type="protein sequence ID" value="UFP95856.1"/>
    <property type="molecule type" value="Genomic_DNA"/>
</dbReference>
<keyword evidence="2" id="KW-0489">Methyltransferase</keyword>
<evidence type="ECO:0000259" key="1">
    <source>
        <dbReference type="Pfam" id="PF13847"/>
    </source>
</evidence>
<dbReference type="Pfam" id="PF13847">
    <property type="entry name" value="Methyltransf_31"/>
    <property type="match status" value="1"/>
</dbReference>
<evidence type="ECO:0000313" key="3">
    <source>
        <dbReference type="Proteomes" id="UP001054846"/>
    </source>
</evidence>
<sequence length="449" mass="50194">MSTAPAMNAKFDSEAGIRAYYDQAPYPNYPLETTHADNADALYLHNLVTPYYLRNQRVIASAGKRILDAGCGSGFTSLALAQANPGARIVGIDLSERSLAVARERLAFHGFKSAEFHALPIERVGELGEDFDLINCDEVLYLLPDPGVGLAALAGVLAPDGILRANLHDRHQRAPLFRAQQAFALLNAVGKVEGEARYALVSDVMESLGDRVFLKQSCWGYAGEEHRYAEWIAMNYLLEGDKGFTIPELFAMLRQANLEFVCMLQWPEWELVNLFKEPTLLPPQFAQIYRSASPEVRLHLYELFHGNHRLIDFWCAHPGRGRPYQPLARWSAPELAAARVHLHPQLCTEQLKADLRASLAQNNDFQMNRYLRAPRGGEFTLDSLIARGLLPLWEGPQPLETLIENWVAAVCTETEATGGAVDPERLRGDLLNFVAYGERFAYFLVERAA</sequence>
<dbReference type="GO" id="GO:0032259">
    <property type="term" value="P:methylation"/>
    <property type="evidence" value="ECO:0007669"/>
    <property type="project" value="UniProtKB-KW"/>
</dbReference>
<name>A0ABY3PQE4_9CYAN</name>
<protein>
    <submittedName>
        <fullName evidence="2">Class I SAM-dependent methyltransferase</fullName>
    </submittedName>
</protein>
<dbReference type="Proteomes" id="UP001054846">
    <property type="component" value="Chromosome"/>
</dbReference>
<organism evidence="2 3">
    <name type="scientific">Gloeobacter morelensis MG652769</name>
    <dbReference type="NCBI Taxonomy" id="2781736"/>
    <lineage>
        <taxon>Bacteria</taxon>
        <taxon>Bacillati</taxon>
        <taxon>Cyanobacteriota</taxon>
        <taxon>Cyanophyceae</taxon>
        <taxon>Gloeobacterales</taxon>
        <taxon>Gloeobacteraceae</taxon>
        <taxon>Gloeobacter</taxon>
        <taxon>Gloeobacter morelensis</taxon>
    </lineage>
</organism>
<dbReference type="Gene3D" id="3.40.50.150">
    <property type="entry name" value="Vaccinia Virus protein VP39"/>
    <property type="match status" value="1"/>
</dbReference>
<dbReference type="InterPro" id="IPR029063">
    <property type="entry name" value="SAM-dependent_MTases_sf"/>
</dbReference>
<reference evidence="2 3" key="1">
    <citation type="journal article" date="2021" name="Genome Biol. Evol.">
        <title>Complete Genome Sequencing of a Novel Gloeobacter Species from a Waterfall Cave in Mexico.</title>
        <authorList>
            <person name="Saw J.H."/>
            <person name="Cardona T."/>
            <person name="Montejano G."/>
        </authorList>
    </citation>
    <scope>NUCLEOTIDE SEQUENCE [LARGE SCALE GENOMIC DNA]</scope>
    <source>
        <strain evidence="2">MG652769</strain>
    </source>
</reference>
<dbReference type="GO" id="GO:0008168">
    <property type="term" value="F:methyltransferase activity"/>
    <property type="evidence" value="ECO:0007669"/>
    <property type="project" value="UniProtKB-KW"/>
</dbReference>
<dbReference type="InterPro" id="IPR025714">
    <property type="entry name" value="Methyltranfer_dom"/>
</dbReference>
<dbReference type="SUPFAM" id="SSF53335">
    <property type="entry name" value="S-adenosyl-L-methionine-dependent methyltransferases"/>
    <property type="match status" value="1"/>
</dbReference>
<proteinExistence type="predicted"/>
<keyword evidence="2" id="KW-0808">Transferase</keyword>
<evidence type="ECO:0000313" key="2">
    <source>
        <dbReference type="EMBL" id="UFP95856.1"/>
    </source>
</evidence>
<dbReference type="PANTHER" id="PTHR43464:SF91">
    <property type="entry name" value="SLL0487 PROTEIN"/>
    <property type="match status" value="1"/>
</dbReference>
<accession>A0ABY3PQE4</accession>